<dbReference type="Gene3D" id="1.10.10.10">
    <property type="entry name" value="Winged helix-like DNA-binding domain superfamily/Winged helix DNA-binding domain"/>
    <property type="match status" value="1"/>
</dbReference>
<dbReference type="InterPro" id="IPR041664">
    <property type="entry name" value="AAA_16"/>
</dbReference>
<gene>
    <name evidence="4" type="ORF">HOP40_12825</name>
</gene>
<keyword evidence="5" id="KW-1185">Reference proteome</keyword>
<dbReference type="SUPFAM" id="SSF52540">
    <property type="entry name" value="P-loop containing nucleoside triphosphate hydrolases"/>
    <property type="match status" value="1"/>
</dbReference>
<dbReference type="PROSITE" id="PS00622">
    <property type="entry name" value="HTH_LUXR_1"/>
    <property type="match status" value="1"/>
</dbReference>
<dbReference type="GO" id="GO:0006355">
    <property type="term" value="P:regulation of DNA-templated transcription"/>
    <property type="evidence" value="ECO:0007669"/>
    <property type="project" value="InterPro"/>
</dbReference>
<dbReference type="PROSITE" id="PS50043">
    <property type="entry name" value="HTH_LUXR_2"/>
    <property type="match status" value="1"/>
</dbReference>
<dbReference type="SMART" id="SM00421">
    <property type="entry name" value="HTH_LUXR"/>
    <property type="match status" value="1"/>
</dbReference>
<dbReference type="InterPro" id="IPR000792">
    <property type="entry name" value="Tscrpt_reg_LuxR_C"/>
</dbReference>
<feature type="domain" description="HTH luxR-type" evidence="3">
    <location>
        <begin position="855"/>
        <end position="920"/>
    </location>
</feature>
<organism evidence="4 5">
    <name type="scientific">Pseudonocardia broussonetiae</name>
    <dbReference type="NCBI Taxonomy" id="2736640"/>
    <lineage>
        <taxon>Bacteria</taxon>
        <taxon>Bacillati</taxon>
        <taxon>Actinomycetota</taxon>
        <taxon>Actinomycetes</taxon>
        <taxon>Pseudonocardiales</taxon>
        <taxon>Pseudonocardiaceae</taxon>
        <taxon>Pseudonocardia</taxon>
    </lineage>
</organism>
<proteinExistence type="predicted"/>
<dbReference type="EMBL" id="CP053564">
    <property type="protein sequence ID" value="QJY46590.1"/>
    <property type="molecule type" value="Genomic_DNA"/>
</dbReference>
<evidence type="ECO:0000313" key="4">
    <source>
        <dbReference type="EMBL" id="QJY46590.1"/>
    </source>
</evidence>
<evidence type="ECO:0000313" key="5">
    <source>
        <dbReference type="Proteomes" id="UP000505377"/>
    </source>
</evidence>
<dbReference type="KEGG" id="pbro:HOP40_12825"/>
<name>A0A6M6JHR2_9PSEU</name>
<dbReference type="GO" id="GO:0003677">
    <property type="term" value="F:DNA binding"/>
    <property type="evidence" value="ECO:0007669"/>
    <property type="project" value="InterPro"/>
</dbReference>
<dbReference type="GO" id="GO:0005737">
    <property type="term" value="C:cytoplasm"/>
    <property type="evidence" value="ECO:0007669"/>
    <property type="project" value="TreeGrafter"/>
</dbReference>
<accession>A0A6M6JHR2</accession>
<dbReference type="InterPro" id="IPR016032">
    <property type="entry name" value="Sig_transdc_resp-reg_C-effctor"/>
</dbReference>
<dbReference type="PANTHER" id="PTHR16305:SF35">
    <property type="entry name" value="TRANSCRIPTIONAL ACTIVATOR DOMAIN"/>
    <property type="match status" value="1"/>
</dbReference>
<dbReference type="SUPFAM" id="SSF48452">
    <property type="entry name" value="TPR-like"/>
    <property type="match status" value="1"/>
</dbReference>
<dbReference type="RefSeq" id="WP_172158066.1">
    <property type="nucleotide sequence ID" value="NZ_CP053564.1"/>
</dbReference>
<dbReference type="CDD" id="cd06170">
    <property type="entry name" value="LuxR_C_like"/>
    <property type="match status" value="1"/>
</dbReference>
<dbReference type="InterPro" id="IPR011990">
    <property type="entry name" value="TPR-like_helical_dom_sf"/>
</dbReference>
<dbReference type="GO" id="GO:0004016">
    <property type="term" value="F:adenylate cyclase activity"/>
    <property type="evidence" value="ECO:0007669"/>
    <property type="project" value="TreeGrafter"/>
</dbReference>
<protein>
    <submittedName>
        <fullName evidence="4">AAA family ATPase</fullName>
    </submittedName>
</protein>
<dbReference type="InterPro" id="IPR027417">
    <property type="entry name" value="P-loop_NTPase"/>
</dbReference>
<dbReference type="PANTHER" id="PTHR16305">
    <property type="entry name" value="TESTICULAR SOLUBLE ADENYLYL CYCLASE"/>
    <property type="match status" value="1"/>
</dbReference>
<evidence type="ECO:0000256" key="2">
    <source>
        <dbReference type="ARBA" id="ARBA00022840"/>
    </source>
</evidence>
<dbReference type="Gene3D" id="1.25.40.10">
    <property type="entry name" value="Tetratricopeptide repeat domain"/>
    <property type="match status" value="1"/>
</dbReference>
<evidence type="ECO:0000259" key="3">
    <source>
        <dbReference type="PROSITE" id="PS50043"/>
    </source>
</evidence>
<dbReference type="InterPro" id="IPR036388">
    <property type="entry name" value="WH-like_DNA-bd_sf"/>
</dbReference>
<dbReference type="SUPFAM" id="SSF46894">
    <property type="entry name" value="C-terminal effector domain of the bipartite response regulators"/>
    <property type="match status" value="1"/>
</dbReference>
<dbReference type="Pfam" id="PF13191">
    <property type="entry name" value="AAA_16"/>
    <property type="match status" value="1"/>
</dbReference>
<evidence type="ECO:0000256" key="1">
    <source>
        <dbReference type="ARBA" id="ARBA00022741"/>
    </source>
</evidence>
<dbReference type="Pfam" id="PF00196">
    <property type="entry name" value="GerE"/>
    <property type="match status" value="1"/>
</dbReference>
<dbReference type="PRINTS" id="PR00038">
    <property type="entry name" value="HTHLUXR"/>
</dbReference>
<sequence length="922" mass="94011">MHPPSPMVGRAAELALLRARVDAAGRGEGGAVLVTGEAGIGKSRLVAEATARAAAAGRTVLVGCAVDGGGTFRAVAEALAGPLRVLRDPAPPLRAALARLVPGWASGPVEWEPQVDPAVLLGEAVLALLHGAGPGCVLVLEDLHWADVDTLRLAGYLARAVPAAGVLLLLTARDDGLPAPELARLTADPGVRTVPLHRLEPASVAALAASRRGGAALPAPALRALVARADGLPLLVEELAEDGGPDVPPSLAALVAARLAALGPAERAVVTAAAVAGDPDVPVLAAVTGTADAAVVAALRAATERGLLRPEPGGLRWRHALTREAVLAGLLAPERALLAARTAEVLEARGSADDHALAADLHLVAGRPDRAADAFLGLARADTARGALHSAVALLSRAAATGRRPVAVAVERVGVLSRLGRVVEARAVGSAALRDGTVTGDDHAELCLLLARAAVGAGEWAAAEEYVARAGRPADPRSLVLRADAAYGAGDAGRSTGLAAAAVHAAETALAARPGSAQAAATLCEALGVAARRAMVDDLDRASMLLRRAVQIAGEHGLAPWEVEALFHLGAAELMAGDPVAPSLAAARELGSRTGALLPAVQARLLSAEAALHVDGPRAGLPRAREAGEEAGRLGLTRLQAMAELVSAGLAALADEPLQAGALLAAARGRAAVPREVETLHPMVDGLTALLDHDLPRAARSVDAGVSALMPHGSAASTGFFGLWILLRTLVADRDAEARAALRAHHAVVTRVNRAGLTYAEAVVAGREGRADDAVRLFAGADAALARLPWWNRLLRSLVLEAAVADGWGDPVPLLRADLAEHERAGADKLARTCRDLLRRAGSPTRRRGATHVPAALRARGVTSREVDVLALVAGGLSNAEVADRLFVSPRTVETHVAHLLAKTGAADRTQLRAWVGPARPG</sequence>
<keyword evidence="1" id="KW-0547">Nucleotide-binding</keyword>
<dbReference type="GO" id="GO:0005524">
    <property type="term" value="F:ATP binding"/>
    <property type="evidence" value="ECO:0007669"/>
    <property type="project" value="UniProtKB-KW"/>
</dbReference>
<dbReference type="AlphaFoldDB" id="A0A6M6JHR2"/>
<dbReference type="Proteomes" id="UP000505377">
    <property type="component" value="Chromosome"/>
</dbReference>
<reference evidence="4 5" key="1">
    <citation type="submission" date="2020-05" db="EMBL/GenBank/DDBJ databases">
        <authorList>
            <person name="Mo P."/>
        </authorList>
    </citation>
    <scope>NUCLEOTIDE SEQUENCE [LARGE SCALE GENOMIC DNA]</scope>
    <source>
        <strain evidence="4 5">Gen01</strain>
    </source>
</reference>
<keyword evidence="2" id="KW-0067">ATP-binding</keyword>